<dbReference type="EMBL" id="FTPD01000002">
    <property type="protein sequence ID" value="SIT53133.1"/>
    <property type="molecule type" value="Genomic_DNA"/>
</dbReference>
<reference evidence="2" key="1">
    <citation type="submission" date="2017-01" db="EMBL/GenBank/DDBJ databases">
        <authorList>
            <person name="Brunel B."/>
        </authorList>
    </citation>
    <scope>NUCLEOTIDE SEQUENCE [LARGE SCALE GENOMIC DNA]</scope>
</reference>
<evidence type="ECO:0000313" key="2">
    <source>
        <dbReference type="Proteomes" id="UP000188388"/>
    </source>
</evidence>
<accession>A0A1R3V426</accession>
<gene>
    <name evidence="1" type="ORF">BQ8794_100024</name>
</gene>
<sequence>MFDVILTWAKIDGAIGAMLGTALDIDTSDAAFLLEGWSTSARFNELIKTLKQLPDGEDVAKIFRRHKKLYERFSRIRNRIAHAACAGHLREDPDYIVFLLFEKWADGQMTVEAIPIDDMRKADRWGTEFFKLISPGNHAALVPTKNPRNAIR</sequence>
<evidence type="ECO:0008006" key="3">
    <source>
        <dbReference type="Google" id="ProtNLM"/>
    </source>
</evidence>
<keyword evidence="2" id="KW-1185">Reference proteome</keyword>
<dbReference type="Proteomes" id="UP000188388">
    <property type="component" value="Unassembled WGS sequence"/>
</dbReference>
<protein>
    <recommendedName>
        <fullName evidence="3">Apea-like HEPN domain-containing protein</fullName>
    </recommendedName>
</protein>
<evidence type="ECO:0000313" key="1">
    <source>
        <dbReference type="EMBL" id="SIT53133.1"/>
    </source>
</evidence>
<dbReference type="AlphaFoldDB" id="A0A1R3V426"/>
<name>A0A1R3V426_9HYPH</name>
<proteinExistence type="predicted"/>
<organism evidence="1 2">
    <name type="scientific">Mesorhizobium prunaredense</name>
    <dbReference type="NCBI Taxonomy" id="1631249"/>
    <lineage>
        <taxon>Bacteria</taxon>
        <taxon>Pseudomonadati</taxon>
        <taxon>Pseudomonadota</taxon>
        <taxon>Alphaproteobacteria</taxon>
        <taxon>Hyphomicrobiales</taxon>
        <taxon>Phyllobacteriaceae</taxon>
        <taxon>Mesorhizobium</taxon>
    </lineage>
</organism>